<dbReference type="Proteomes" id="UP000517916">
    <property type="component" value="Unassembled WGS sequence"/>
</dbReference>
<name>A0ABR6BCP2_9PSEU</name>
<dbReference type="PANTHER" id="PTHR43689">
    <property type="entry name" value="HYDROLASE"/>
    <property type="match status" value="1"/>
</dbReference>
<dbReference type="InterPro" id="IPR000073">
    <property type="entry name" value="AB_hydrolase_1"/>
</dbReference>
<protein>
    <submittedName>
        <fullName evidence="2">Pimeloyl-ACP methyl ester carboxylesterase</fullName>
    </submittedName>
</protein>
<dbReference type="Gene3D" id="3.40.50.1820">
    <property type="entry name" value="alpha/beta hydrolase"/>
    <property type="match status" value="2"/>
</dbReference>
<feature type="domain" description="AB hydrolase-1" evidence="1">
    <location>
        <begin position="17"/>
        <end position="219"/>
    </location>
</feature>
<sequence length="228" mass="23721">MSELELTLTEAGAGQPVLVLHGGAGPGSVANLVEHFAADSHVLAPTHPGWEDTPRPEWFTGVDSLAVTYLDLLEDRDLSEVLVIGSSFGGWVAAEMAVRDRGQRIGRLVLMGAIGPEIPGHTVRVPGGGGGGGAPQGRGPSPAALATMRAYAGSSMNDPKLLRRLARVRTPALLVWGEQDQVVSPEFGRAYAAALPNSRFEVIAGAGHIPTREAPEAALAVIDGFLGR</sequence>
<dbReference type="RefSeq" id="WP_182836857.1">
    <property type="nucleotide sequence ID" value="NZ_BAAABQ010000001.1"/>
</dbReference>
<dbReference type="SUPFAM" id="SSF53474">
    <property type="entry name" value="alpha/beta-Hydrolases"/>
    <property type="match status" value="1"/>
</dbReference>
<gene>
    <name evidence="2" type="ORF">BC739_001809</name>
</gene>
<proteinExistence type="predicted"/>
<accession>A0ABR6BCP2</accession>
<keyword evidence="3" id="KW-1185">Reference proteome</keyword>
<evidence type="ECO:0000259" key="1">
    <source>
        <dbReference type="Pfam" id="PF12697"/>
    </source>
</evidence>
<evidence type="ECO:0000313" key="2">
    <source>
        <dbReference type="EMBL" id="MBA8924612.1"/>
    </source>
</evidence>
<dbReference type="Pfam" id="PF12697">
    <property type="entry name" value="Abhydrolase_6"/>
    <property type="match status" value="1"/>
</dbReference>
<evidence type="ECO:0000313" key="3">
    <source>
        <dbReference type="Proteomes" id="UP000517916"/>
    </source>
</evidence>
<organism evidence="2 3">
    <name type="scientific">Kutzneria viridogrisea</name>
    <dbReference type="NCBI Taxonomy" id="47990"/>
    <lineage>
        <taxon>Bacteria</taxon>
        <taxon>Bacillati</taxon>
        <taxon>Actinomycetota</taxon>
        <taxon>Actinomycetes</taxon>
        <taxon>Pseudonocardiales</taxon>
        <taxon>Pseudonocardiaceae</taxon>
        <taxon>Kutzneria</taxon>
    </lineage>
</organism>
<comment type="caution">
    <text evidence="2">The sequence shown here is derived from an EMBL/GenBank/DDBJ whole genome shotgun (WGS) entry which is preliminary data.</text>
</comment>
<dbReference type="InterPro" id="IPR029058">
    <property type="entry name" value="AB_hydrolase_fold"/>
</dbReference>
<dbReference type="EMBL" id="JACJID010000001">
    <property type="protein sequence ID" value="MBA8924612.1"/>
    <property type="molecule type" value="Genomic_DNA"/>
</dbReference>
<reference evidence="2 3" key="1">
    <citation type="submission" date="2020-08" db="EMBL/GenBank/DDBJ databases">
        <title>Genomic Encyclopedia of Archaeal and Bacterial Type Strains, Phase II (KMG-II): from individual species to whole genera.</title>
        <authorList>
            <person name="Goeker M."/>
        </authorList>
    </citation>
    <scope>NUCLEOTIDE SEQUENCE [LARGE SCALE GENOMIC DNA]</scope>
    <source>
        <strain evidence="2 3">DSM 43850</strain>
    </source>
</reference>
<dbReference type="PANTHER" id="PTHR43689:SF8">
    <property type="entry name" value="ALPHA_BETA-HYDROLASES SUPERFAMILY PROTEIN"/>
    <property type="match status" value="1"/>
</dbReference>